<reference evidence="3" key="1">
    <citation type="journal article" date="2011" name="Genome Biol.">
        <title>Comparative genomics of the social amoebae Dictyostelium discoideum and Dictyostelium purpureum.</title>
        <authorList>
            <consortium name="US DOE Joint Genome Institute (JGI-PGF)"/>
            <person name="Sucgang R."/>
            <person name="Kuo A."/>
            <person name="Tian X."/>
            <person name="Salerno W."/>
            <person name="Parikh A."/>
            <person name="Feasley C.L."/>
            <person name="Dalin E."/>
            <person name="Tu H."/>
            <person name="Huang E."/>
            <person name="Barry K."/>
            <person name="Lindquist E."/>
            <person name="Shapiro H."/>
            <person name="Bruce D."/>
            <person name="Schmutz J."/>
            <person name="Salamov A."/>
            <person name="Fey P."/>
            <person name="Gaudet P."/>
            <person name="Anjard C."/>
            <person name="Babu M.M."/>
            <person name="Basu S."/>
            <person name="Bushmanova Y."/>
            <person name="van der Wel H."/>
            <person name="Katoh-Kurasawa M."/>
            <person name="Dinh C."/>
            <person name="Coutinho P.M."/>
            <person name="Saito T."/>
            <person name="Elias M."/>
            <person name="Schaap P."/>
            <person name="Kay R.R."/>
            <person name="Henrissat B."/>
            <person name="Eichinger L."/>
            <person name="Rivero F."/>
            <person name="Putnam N.H."/>
            <person name="West C.M."/>
            <person name="Loomis W.F."/>
            <person name="Chisholm R.L."/>
            <person name="Shaulsky G."/>
            <person name="Strassmann J.E."/>
            <person name="Queller D.C."/>
            <person name="Kuspa A."/>
            <person name="Grigoriev I.V."/>
        </authorList>
    </citation>
    <scope>NUCLEOTIDE SEQUENCE [LARGE SCALE GENOMIC DNA]</scope>
    <source>
        <strain evidence="3">QSDP1</strain>
    </source>
</reference>
<dbReference type="KEGG" id="dpp:DICPUDRAFT_78538"/>
<dbReference type="OrthoDB" id="23284at2759"/>
<evidence type="ECO:0000313" key="3">
    <source>
        <dbReference type="Proteomes" id="UP000001064"/>
    </source>
</evidence>
<dbReference type="FunCoup" id="F0ZJU9">
    <property type="interactions" value="1"/>
</dbReference>
<protein>
    <submittedName>
        <fullName evidence="2">Uncharacterized protein</fullName>
    </submittedName>
</protein>
<feature type="chain" id="PRO_5003265182" evidence="1">
    <location>
        <begin position="26"/>
        <end position="476"/>
    </location>
</feature>
<evidence type="ECO:0000256" key="1">
    <source>
        <dbReference type="SAM" id="SignalP"/>
    </source>
</evidence>
<dbReference type="EMBL" id="GL871047">
    <property type="protein sequence ID" value="EGC35802.1"/>
    <property type="molecule type" value="Genomic_DNA"/>
</dbReference>
<dbReference type="eggNOG" id="ENOG502RHNN">
    <property type="taxonomic scope" value="Eukaryota"/>
</dbReference>
<dbReference type="InParanoid" id="F0ZJU9"/>
<dbReference type="GeneID" id="10500807"/>
<keyword evidence="1" id="KW-0732">Signal</keyword>
<evidence type="ECO:0000313" key="2">
    <source>
        <dbReference type="EMBL" id="EGC35802.1"/>
    </source>
</evidence>
<proteinExistence type="predicted"/>
<organism evidence="2 3">
    <name type="scientific">Dictyostelium purpureum</name>
    <name type="common">Slime mold</name>
    <dbReference type="NCBI Taxonomy" id="5786"/>
    <lineage>
        <taxon>Eukaryota</taxon>
        <taxon>Amoebozoa</taxon>
        <taxon>Evosea</taxon>
        <taxon>Eumycetozoa</taxon>
        <taxon>Dictyostelia</taxon>
        <taxon>Dictyosteliales</taxon>
        <taxon>Dictyosteliaceae</taxon>
        <taxon>Dictyostelium</taxon>
    </lineage>
</organism>
<name>F0ZJU9_DICPU</name>
<sequence>MSFKTNNLFILFFLVFVTAATTVKAQLELIVDFTSTISYVNYQCGDSGVFPPCKSLSDAGERARLYINAINTPTIDPSLTIKLRNGATNPIIAGPNNEIGNLFGFCSAQILVDLPSATTTISIDGSTSNGPFISLEQPTISNSNIQCSAGISLTVKYLKLVNWGENEVIFINVDQTYNVATNKAVTLQYVSILNSSKAVIVQPKYSTMDYGAVKVTLNYCTFEDLYSSTSSLLPPFFLRGVILNLSRCTIQNSILTSSEVLFIEYGSLTISFGFAIINVHLDSEYPIFSTLNIGTKVINKFSTTIKLSDSSFSTYMYQRNTIDSPENPAEQVFSFLSFVNCTILSSTFASNSLFFYEQALNNQPLDLKFDDSTNHWEDNTISPGKVLVYLKNIASYKIDYVTANSVASDDFEYLISSQNSVAQLSFSQIASNKPLVGSGTTMLLFDSLINFTQLNLCQSCVVIDKITNTVVFDNTI</sequence>
<dbReference type="AlphaFoldDB" id="F0ZJU9"/>
<dbReference type="PANTHER" id="PTHR31318">
    <property type="entry name" value="EXPRESSED PROTEIN-RELATED"/>
    <property type="match status" value="1"/>
</dbReference>
<dbReference type="VEuPathDB" id="AmoebaDB:DICPUDRAFT_78538"/>
<dbReference type="RefSeq" id="XP_003287696.1">
    <property type="nucleotide sequence ID" value="XM_003287648.1"/>
</dbReference>
<feature type="signal peptide" evidence="1">
    <location>
        <begin position="1"/>
        <end position="25"/>
    </location>
</feature>
<gene>
    <name evidence="2" type="ORF">DICPUDRAFT_78538</name>
</gene>
<accession>F0ZJU9</accession>
<dbReference type="PANTHER" id="PTHR31318:SF7">
    <property type="entry name" value="AGGLUTININ DOMAIN-CONTAINING PROTEIN"/>
    <property type="match status" value="1"/>
</dbReference>
<dbReference type="Proteomes" id="UP000001064">
    <property type="component" value="Unassembled WGS sequence"/>
</dbReference>
<dbReference type="OMA" id="WEDNTIS"/>
<keyword evidence="3" id="KW-1185">Reference proteome</keyword>